<dbReference type="InterPro" id="IPR023214">
    <property type="entry name" value="HAD_sf"/>
</dbReference>
<dbReference type="PANTHER" id="PTHR43611">
    <property type="entry name" value="ALPHA-D-GLUCOSE 1-PHOSPHATE PHOSPHATASE"/>
    <property type="match status" value="1"/>
</dbReference>
<protein>
    <submittedName>
        <fullName evidence="1">HAD family phosphatase</fullName>
    </submittedName>
</protein>
<keyword evidence="2" id="KW-1185">Reference proteome</keyword>
<dbReference type="Gene3D" id="3.40.50.1000">
    <property type="entry name" value="HAD superfamily/HAD-like"/>
    <property type="match status" value="1"/>
</dbReference>
<comment type="caution">
    <text evidence="1">The sequence shown here is derived from an EMBL/GenBank/DDBJ whole genome shotgun (WGS) entry which is preliminary data.</text>
</comment>
<reference evidence="1 2" key="1">
    <citation type="submission" date="2021-11" db="EMBL/GenBank/DDBJ databases">
        <title>Genome sequence.</title>
        <authorList>
            <person name="Sun Q."/>
        </authorList>
    </citation>
    <scope>NUCLEOTIDE SEQUENCE [LARGE SCALE GENOMIC DNA]</scope>
    <source>
        <strain evidence="1 2">KCTC 12005</strain>
    </source>
</reference>
<dbReference type="InterPro" id="IPR036412">
    <property type="entry name" value="HAD-like_sf"/>
</dbReference>
<dbReference type="InterPro" id="IPR023198">
    <property type="entry name" value="PGP-like_dom2"/>
</dbReference>
<dbReference type="PANTHER" id="PTHR43611:SF3">
    <property type="entry name" value="FLAVIN MONONUCLEOTIDE HYDROLASE 1, CHLOROPLATIC"/>
    <property type="match status" value="1"/>
</dbReference>
<accession>A0AAW4XSB7</accession>
<dbReference type="SUPFAM" id="SSF56784">
    <property type="entry name" value="HAD-like"/>
    <property type="match status" value="1"/>
</dbReference>
<dbReference type="Proteomes" id="UP001199260">
    <property type="component" value="Unassembled WGS sequence"/>
</dbReference>
<organism evidence="1 2">
    <name type="scientific">Comamonas koreensis</name>
    <dbReference type="NCBI Taxonomy" id="160825"/>
    <lineage>
        <taxon>Bacteria</taxon>
        <taxon>Pseudomonadati</taxon>
        <taxon>Pseudomonadota</taxon>
        <taxon>Betaproteobacteria</taxon>
        <taxon>Burkholderiales</taxon>
        <taxon>Comamonadaceae</taxon>
        <taxon>Comamonas</taxon>
    </lineage>
</organism>
<dbReference type="Pfam" id="PF00702">
    <property type="entry name" value="Hydrolase"/>
    <property type="match status" value="1"/>
</dbReference>
<gene>
    <name evidence="1" type="ORF">LPW39_04730</name>
</gene>
<evidence type="ECO:0000313" key="2">
    <source>
        <dbReference type="Proteomes" id="UP001199260"/>
    </source>
</evidence>
<sequence length="207" mass="23712">MNGPQIDTVIFDLGNVLIQWDPRHLYRKIFGPDVAGMEAFLAEVCSPDWNERQDQGRPWREGIAEAIERHPSQEANILAFYDRWEEMMPGANHDVVDLLRELGQGHLRLLALTNWSFETFPIAQARFDFLNWFEGIVVSGHERLVKPQAEIFELTIQRFGLIPTSTVFIDDSLRNVEAARRAGMNAIHFVGVDDLRTRLREVGLALS</sequence>
<evidence type="ECO:0000313" key="1">
    <source>
        <dbReference type="EMBL" id="MCD2164435.1"/>
    </source>
</evidence>
<dbReference type="InterPro" id="IPR006439">
    <property type="entry name" value="HAD-SF_hydro_IA"/>
</dbReference>
<dbReference type="Gene3D" id="1.10.150.240">
    <property type="entry name" value="Putative phosphatase, domain 2"/>
    <property type="match status" value="1"/>
</dbReference>
<dbReference type="AlphaFoldDB" id="A0AAW4XSB7"/>
<dbReference type="SFLD" id="SFLDS00003">
    <property type="entry name" value="Haloacid_Dehalogenase"/>
    <property type="match status" value="1"/>
</dbReference>
<proteinExistence type="predicted"/>
<dbReference type="NCBIfam" id="TIGR01509">
    <property type="entry name" value="HAD-SF-IA-v3"/>
    <property type="match status" value="1"/>
</dbReference>
<dbReference type="SFLD" id="SFLDG01129">
    <property type="entry name" value="C1.5:_HAD__Beta-PGM__Phosphata"/>
    <property type="match status" value="1"/>
</dbReference>
<name>A0AAW4XSB7_9BURK</name>
<dbReference type="CDD" id="cd02603">
    <property type="entry name" value="HAD_sEH-N_like"/>
    <property type="match status" value="1"/>
</dbReference>
<dbReference type="RefSeq" id="WP_230771743.1">
    <property type="nucleotide sequence ID" value="NZ_JAJNCT010000005.1"/>
</dbReference>
<dbReference type="EMBL" id="JAJNCT010000005">
    <property type="protein sequence ID" value="MCD2164435.1"/>
    <property type="molecule type" value="Genomic_DNA"/>
</dbReference>
<dbReference type="PRINTS" id="PR00413">
    <property type="entry name" value="HADHALOGNASE"/>
</dbReference>